<dbReference type="Pfam" id="PF00560">
    <property type="entry name" value="LRR_1"/>
    <property type="match status" value="1"/>
</dbReference>
<proteinExistence type="predicted"/>
<dbReference type="PROSITE" id="PS51450">
    <property type="entry name" value="LRR"/>
    <property type="match status" value="4"/>
</dbReference>
<dbReference type="PRINTS" id="PR00019">
    <property type="entry name" value="LEURICHRPT"/>
</dbReference>
<dbReference type="PANTHER" id="PTHR48051">
    <property type="match status" value="1"/>
</dbReference>
<evidence type="ECO:0000313" key="7">
    <source>
        <dbReference type="Proteomes" id="UP000002640"/>
    </source>
</evidence>
<dbReference type="SUPFAM" id="SSF52058">
    <property type="entry name" value="L domain-like"/>
    <property type="match status" value="2"/>
</dbReference>
<dbReference type="Pfam" id="PF13855">
    <property type="entry name" value="LRR_8"/>
    <property type="match status" value="2"/>
</dbReference>
<dbReference type="GO" id="GO:0005737">
    <property type="term" value="C:cytoplasm"/>
    <property type="evidence" value="ECO:0007669"/>
    <property type="project" value="TreeGrafter"/>
</dbReference>
<evidence type="ECO:0000256" key="2">
    <source>
        <dbReference type="ARBA" id="ARBA00022737"/>
    </source>
</evidence>
<dbReference type="PROSITE" id="PS50222">
    <property type="entry name" value="EF_HAND_2"/>
    <property type="match status" value="3"/>
</dbReference>
<gene>
    <name evidence="6" type="ORF">PHYSODRAFT_479275</name>
</gene>
<feature type="domain" description="EF-hand" evidence="5">
    <location>
        <begin position="296"/>
        <end position="324"/>
    </location>
</feature>
<dbReference type="InterPro" id="IPR011992">
    <property type="entry name" value="EF-hand-dom_pair"/>
</dbReference>
<dbReference type="EMBL" id="JH159152">
    <property type="protein sequence ID" value="EGZ25617.1"/>
    <property type="molecule type" value="Genomic_DNA"/>
</dbReference>
<evidence type="ECO:0000256" key="4">
    <source>
        <dbReference type="SAM" id="MobiDB-lite"/>
    </source>
</evidence>
<accession>G4YX49</accession>
<keyword evidence="2" id="KW-0677">Repeat</keyword>
<protein>
    <recommendedName>
        <fullName evidence="5">EF-hand domain-containing protein</fullName>
    </recommendedName>
</protein>
<feature type="compositionally biased region" description="Polar residues" evidence="4">
    <location>
        <begin position="285"/>
        <end position="294"/>
    </location>
</feature>
<keyword evidence="3" id="KW-0106">Calcium</keyword>
<dbReference type="Gene3D" id="1.10.238.10">
    <property type="entry name" value="EF-hand"/>
    <property type="match status" value="2"/>
</dbReference>
<organism evidence="6 7">
    <name type="scientific">Phytophthora sojae (strain P6497)</name>
    <name type="common">Soybean stem and root rot agent</name>
    <name type="synonym">Phytophthora megasperma f. sp. glycines</name>
    <dbReference type="NCBI Taxonomy" id="1094619"/>
    <lineage>
        <taxon>Eukaryota</taxon>
        <taxon>Sar</taxon>
        <taxon>Stramenopiles</taxon>
        <taxon>Oomycota</taxon>
        <taxon>Peronosporomycetes</taxon>
        <taxon>Peronosporales</taxon>
        <taxon>Peronosporaceae</taxon>
        <taxon>Phytophthora</taxon>
    </lineage>
</organism>
<dbReference type="InterPro" id="IPR002048">
    <property type="entry name" value="EF_hand_dom"/>
</dbReference>
<dbReference type="InterPro" id="IPR050216">
    <property type="entry name" value="LRR_domain-containing"/>
</dbReference>
<feature type="domain" description="EF-hand" evidence="5">
    <location>
        <begin position="200"/>
        <end position="235"/>
    </location>
</feature>
<dbReference type="InterPro" id="IPR003591">
    <property type="entry name" value="Leu-rich_rpt_typical-subtyp"/>
</dbReference>
<dbReference type="SUPFAM" id="SSF47473">
    <property type="entry name" value="EF-hand"/>
    <property type="match status" value="1"/>
</dbReference>
<dbReference type="Pfam" id="PF13499">
    <property type="entry name" value="EF-hand_7"/>
    <property type="match status" value="1"/>
</dbReference>
<keyword evidence="7" id="KW-1185">Reference proteome</keyword>
<dbReference type="Pfam" id="PF23598">
    <property type="entry name" value="LRR_14"/>
    <property type="match status" value="1"/>
</dbReference>
<evidence type="ECO:0000256" key="3">
    <source>
        <dbReference type="ARBA" id="ARBA00022837"/>
    </source>
</evidence>
<dbReference type="Gene3D" id="3.80.10.10">
    <property type="entry name" value="Ribonuclease Inhibitor"/>
    <property type="match status" value="4"/>
</dbReference>
<dbReference type="AlphaFoldDB" id="G4YX49"/>
<reference evidence="6 7" key="1">
    <citation type="journal article" date="2006" name="Science">
        <title>Phytophthora genome sequences uncover evolutionary origins and mechanisms of pathogenesis.</title>
        <authorList>
            <person name="Tyler B.M."/>
            <person name="Tripathy S."/>
            <person name="Zhang X."/>
            <person name="Dehal P."/>
            <person name="Jiang R.H."/>
            <person name="Aerts A."/>
            <person name="Arredondo F.D."/>
            <person name="Baxter L."/>
            <person name="Bensasson D."/>
            <person name="Beynon J.L."/>
            <person name="Chapman J."/>
            <person name="Damasceno C.M."/>
            <person name="Dorrance A.E."/>
            <person name="Dou D."/>
            <person name="Dickerman A.W."/>
            <person name="Dubchak I.L."/>
            <person name="Garbelotto M."/>
            <person name="Gijzen M."/>
            <person name="Gordon S.G."/>
            <person name="Govers F."/>
            <person name="Grunwald N.J."/>
            <person name="Huang W."/>
            <person name="Ivors K.L."/>
            <person name="Jones R.W."/>
            <person name="Kamoun S."/>
            <person name="Krampis K."/>
            <person name="Lamour K.H."/>
            <person name="Lee M.K."/>
            <person name="McDonald W.H."/>
            <person name="Medina M."/>
            <person name="Meijer H.J."/>
            <person name="Nordberg E.K."/>
            <person name="Maclean D.J."/>
            <person name="Ospina-Giraldo M.D."/>
            <person name="Morris P.F."/>
            <person name="Phuntumart V."/>
            <person name="Putnam N.H."/>
            <person name="Rash S."/>
            <person name="Rose J.K."/>
            <person name="Sakihama Y."/>
            <person name="Salamov A.A."/>
            <person name="Savidor A."/>
            <person name="Scheuring C.F."/>
            <person name="Smith B.M."/>
            <person name="Sobral B.W."/>
            <person name="Terry A."/>
            <person name="Torto-Alalibo T.A."/>
            <person name="Win J."/>
            <person name="Xu Z."/>
            <person name="Zhang H."/>
            <person name="Grigoriev I.V."/>
            <person name="Rokhsar D.S."/>
            <person name="Boore J.L."/>
        </authorList>
    </citation>
    <scope>NUCLEOTIDE SEQUENCE [LARGE SCALE GENOMIC DNA]</scope>
    <source>
        <strain evidence="6 7">P6497</strain>
    </source>
</reference>
<dbReference type="InParanoid" id="G4YX49"/>
<name>G4YX49_PHYSP</name>
<dbReference type="PROSITE" id="PS00018">
    <property type="entry name" value="EF_HAND_1"/>
    <property type="match status" value="2"/>
</dbReference>
<feature type="compositionally biased region" description="Basic and acidic residues" evidence="4">
    <location>
        <begin position="1174"/>
        <end position="1187"/>
    </location>
</feature>
<dbReference type="InterPro" id="IPR055414">
    <property type="entry name" value="LRR_R13L4/SHOC2-like"/>
</dbReference>
<dbReference type="PANTHER" id="PTHR48051:SF41">
    <property type="entry name" value="LEUCINE-RICH REPEAT-CONTAINING PROTEIN 40"/>
    <property type="match status" value="1"/>
</dbReference>
<dbReference type="SMART" id="SM00369">
    <property type="entry name" value="LRR_TYP"/>
    <property type="match status" value="14"/>
</dbReference>
<dbReference type="SMR" id="G4YX49"/>
<dbReference type="InterPro" id="IPR018247">
    <property type="entry name" value="EF_Hand_1_Ca_BS"/>
</dbReference>
<dbReference type="SMART" id="SM00364">
    <property type="entry name" value="LRR_BAC"/>
    <property type="match status" value="12"/>
</dbReference>
<dbReference type="CDD" id="cd00051">
    <property type="entry name" value="EFh"/>
    <property type="match status" value="1"/>
</dbReference>
<feature type="region of interest" description="Disordered" evidence="4">
    <location>
        <begin position="404"/>
        <end position="432"/>
    </location>
</feature>
<dbReference type="GeneID" id="20655112"/>
<dbReference type="RefSeq" id="XP_009520905.1">
    <property type="nucleotide sequence ID" value="XM_009522610.1"/>
</dbReference>
<feature type="region of interest" description="Disordered" evidence="4">
    <location>
        <begin position="277"/>
        <end position="296"/>
    </location>
</feature>
<evidence type="ECO:0000313" key="6">
    <source>
        <dbReference type="EMBL" id="EGZ25617.1"/>
    </source>
</evidence>
<sequence length="1187" mass="135537">METIVLLEAVLHDYCPRTTVMNPFKPTEKRWLSALRPAKAAPPREVVGKVQLVRRKTPSSTGETKSMHSTYWLHFEDVRIRNDRDLPLYMEASAQPVLLDRGPEGQWKGSHMPCIFEQELLVFDPMVFASVAIGKPAAAKPPTAQVLVFAYGAFETYVPPTKSAEQIALEMEALSNRFLQTVMEVEQDELQGDNDLSLDVLQRNARQLFRMFDQDKSDSIDFEEYKQMLAYMKVNLLESKAKRFFQLVDDQNKGYIDEREFVIAMYVTNYLRAHQKKQKQESSKATDPTQNLSPTDVFHQLDGDRDGLLNAFEYEKSLELLGVPITSKRDRKRARAKLTKSSLISLEEFKRAWVELVDKSKKLMEQMRNALLDEIRREEQEELNAALKTKEEVVRLEKERRAIEQEESRRLSQQQRHAATSTRTKEALRERQDKINRKKERMIKDRQAREERRLLDRAEDEAEKRVIHEREVVQELMMSKMERIIRRKAGCGDDVVDMRGRGLKNLPYDLYHGRDALASLSSLLILDISRNQLQDLPGAIFTHLFSLQSLDISNNELKGIPEEIGEARDLQLLDARSNRLITTPAALTNLHELRVLHLAYNCLVKFGDNCNGLHSLEELNLASNALEVLADGIGDSLVKLARLNLRGNPSLKRLPNSLQQLHNLSIWDLSVCDQKRLGKDVFGAQLKNLRSLNLSFNALSTLPDGIGAVTNLQELNFKSNALGSLPAALNNLSEIVELNGENNALQWLPTGCGEKWGLMEVLRLSHNRLSALPVTLGLMHSLRTLQLSNNRITALPLELGALIHLRELDVSWNQLTSIPDELGCLESLTTIDLSHNRLAKFPITIAMLTSLKRLRCSHNALVTPLDSGLGALKSLRYVDLAANQLTELEPCLYELPQVEVLNLHGNRISMLPREMAQHCGALRKLDLYSNNLRALPLELASGLLTQLEVLEIGRNPLTLFPEKTSSSWELKDQYQTSFANGYTPAETKAWVVDRKVCYPVFVRVWEELMAEQQRYERLARHYFYEFKHVGHVIVFDASTQRQVGEVNYDIETRLQRQRLGRAESAIQESNDFRAQLAAVYRADSDVLVPATEQGHHRRARHEKKLLERARRDAQTINAGVKGQVEAAQRRHEEAKRLERAKFADEMKRLARERLQLKQQRKSQVNNGRKIAVAIEKEGGSDAPEREQ</sequence>
<feature type="compositionally biased region" description="Basic and acidic residues" evidence="4">
    <location>
        <begin position="423"/>
        <end position="432"/>
    </location>
</feature>
<evidence type="ECO:0000259" key="5">
    <source>
        <dbReference type="PROSITE" id="PS50222"/>
    </source>
</evidence>
<dbReference type="InterPro" id="IPR001611">
    <property type="entry name" value="Leu-rich_rpt"/>
</dbReference>
<dbReference type="FunFam" id="3.80.10.10:FF:001164">
    <property type="entry name" value="GH01279p"/>
    <property type="match status" value="1"/>
</dbReference>
<dbReference type="OMA" id="ANDDWTI"/>
<dbReference type="KEGG" id="psoj:PHYSODRAFT_479275"/>
<dbReference type="SMART" id="SM00054">
    <property type="entry name" value="EFh"/>
    <property type="match status" value="3"/>
</dbReference>
<evidence type="ECO:0000256" key="1">
    <source>
        <dbReference type="ARBA" id="ARBA00022614"/>
    </source>
</evidence>
<feature type="region of interest" description="Disordered" evidence="4">
    <location>
        <begin position="1157"/>
        <end position="1187"/>
    </location>
</feature>
<feature type="domain" description="EF-hand" evidence="5">
    <location>
        <begin position="236"/>
        <end position="271"/>
    </location>
</feature>
<dbReference type="Proteomes" id="UP000002640">
    <property type="component" value="Unassembled WGS sequence"/>
</dbReference>
<keyword evidence="1" id="KW-0433">Leucine-rich repeat</keyword>
<dbReference type="InterPro" id="IPR032675">
    <property type="entry name" value="LRR_dom_sf"/>
</dbReference>
<dbReference type="GO" id="GO:0005509">
    <property type="term" value="F:calcium ion binding"/>
    <property type="evidence" value="ECO:0007669"/>
    <property type="project" value="InterPro"/>
</dbReference>